<sequence>MQNVDFLNLEYIILRVYELVTGLNVDVEEVPYEFMYWGGQIILLGFTLSVIFLAFVVYTRIRIVFVEHEGFGQEASLLTPLEEPELEKGNSRWETIVMLAASPQESDWRRAIIEADVMLGDLLTSQGYRGATIGDQLKDANPLQFTTLDLAWKAHKMRNDVAHGGEGLQLTERDVRATIDQYGRVFEEFNYI</sequence>
<feature type="transmembrane region" description="Helical" evidence="1">
    <location>
        <begin position="34"/>
        <end position="58"/>
    </location>
</feature>
<organism evidence="2 3">
    <name type="scientific">Candidatus Adlerbacteria bacterium RIFCSPHIGHO2_12_FULL_53_18</name>
    <dbReference type="NCBI Taxonomy" id="1797242"/>
    <lineage>
        <taxon>Bacteria</taxon>
        <taxon>Candidatus Adleribacteriota</taxon>
    </lineage>
</organism>
<evidence type="ECO:0000256" key="1">
    <source>
        <dbReference type="SAM" id="Phobius"/>
    </source>
</evidence>
<keyword evidence="1" id="KW-1133">Transmembrane helix</keyword>
<reference evidence="2 3" key="1">
    <citation type="journal article" date="2016" name="Nat. Commun.">
        <title>Thousands of microbial genomes shed light on interconnected biogeochemical processes in an aquifer system.</title>
        <authorList>
            <person name="Anantharaman K."/>
            <person name="Brown C.T."/>
            <person name="Hug L.A."/>
            <person name="Sharon I."/>
            <person name="Castelle C.J."/>
            <person name="Probst A.J."/>
            <person name="Thomas B.C."/>
            <person name="Singh A."/>
            <person name="Wilkins M.J."/>
            <person name="Karaoz U."/>
            <person name="Brodie E.L."/>
            <person name="Williams K.H."/>
            <person name="Hubbard S.S."/>
            <person name="Banfield J.F."/>
        </authorList>
    </citation>
    <scope>NUCLEOTIDE SEQUENCE [LARGE SCALE GENOMIC DNA]</scope>
</reference>
<keyword evidence="1" id="KW-0812">Transmembrane</keyword>
<protein>
    <submittedName>
        <fullName evidence="2">Uncharacterized protein</fullName>
    </submittedName>
</protein>
<accession>A0A1F4XT94</accession>
<evidence type="ECO:0000313" key="3">
    <source>
        <dbReference type="Proteomes" id="UP000178091"/>
    </source>
</evidence>
<gene>
    <name evidence="2" type="ORF">A3F55_02970</name>
</gene>
<dbReference type="AlphaFoldDB" id="A0A1F4XT94"/>
<dbReference type="Proteomes" id="UP000178091">
    <property type="component" value="Unassembled WGS sequence"/>
</dbReference>
<evidence type="ECO:0000313" key="2">
    <source>
        <dbReference type="EMBL" id="OGC84951.1"/>
    </source>
</evidence>
<proteinExistence type="predicted"/>
<keyword evidence="1" id="KW-0472">Membrane</keyword>
<name>A0A1F4XT94_9BACT</name>
<comment type="caution">
    <text evidence="2">The sequence shown here is derived from an EMBL/GenBank/DDBJ whole genome shotgun (WGS) entry which is preliminary data.</text>
</comment>
<dbReference type="EMBL" id="MEWW01000007">
    <property type="protein sequence ID" value="OGC84951.1"/>
    <property type="molecule type" value="Genomic_DNA"/>
</dbReference>